<dbReference type="Gene3D" id="1.10.510.10">
    <property type="entry name" value="Transferase(Phosphotransferase) domain 1"/>
    <property type="match status" value="1"/>
</dbReference>
<evidence type="ECO:0000313" key="2">
    <source>
        <dbReference type="Proteomes" id="UP000789901"/>
    </source>
</evidence>
<proteinExistence type="predicted"/>
<evidence type="ECO:0000313" key="1">
    <source>
        <dbReference type="EMBL" id="CAG8822988.1"/>
    </source>
</evidence>
<comment type="caution">
    <text evidence="1">The sequence shown here is derived from an EMBL/GenBank/DDBJ whole genome shotgun (WGS) entry which is preliminary data.</text>
</comment>
<feature type="non-terminal residue" evidence="1">
    <location>
        <position position="105"/>
    </location>
</feature>
<name>A0ABN7W9B1_GIGMA</name>
<dbReference type="EMBL" id="CAJVQB010035746">
    <property type="protein sequence ID" value="CAG8822988.1"/>
    <property type="molecule type" value="Genomic_DNA"/>
</dbReference>
<accession>A0ABN7W9B1</accession>
<protein>
    <submittedName>
        <fullName evidence="1">22660_t:CDS:1</fullName>
    </submittedName>
</protein>
<keyword evidence="2" id="KW-1185">Reference proteome</keyword>
<organism evidence="1 2">
    <name type="scientific">Gigaspora margarita</name>
    <dbReference type="NCBI Taxonomy" id="4874"/>
    <lineage>
        <taxon>Eukaryota</taxon>
        <taxon>Fungi</taxon>
        <taxon>Fungi incertae sedis</taxon>
        <taxon>Mucoromycota</taxon>
        <taxon>Glomeromycotina</taxon>
        <taxon>Glomeromycetes</taxon>
        <taxon>Diversisporales</taxon>
        <taxon>Gigasporaceae</taxon>
        <taxon>Gigaspora</taxon>
    </lineage>
</organism>
<reference evidence="1 2" key="1">
    <citation type="submission" date="2021-06" db="EMBL/GenBank/DDBJ databases">
        <authorList>
            <person name="Kallberg Y."/>
            <person name="Tangrot J."/>
            <person name="Rosling A."/>
        </authorList>
    </citation>
    <scope>NUCLEOTIDE SEQUENCE [LARGE SCALE GENOMIC DNA]</scope>
    <source>
        <strain evidence="1 2">120-4 pot B 10/14</strain>
    </source>
</reference>
<dbReference type="InterPro" id="IPR011009">
    <property type="entry name" value="Kinase-like_dom_sf"/>
</dbReference>
<gene>
    <name evidence="1" type="ORF">GMARGA_LOCUS28222</name>
</gene>
<dbReference type="Proteomes" id="UP000789901">
    <property type="component" value="Unassembled WGS sequence"/>
</dbReference>
<sequence>MVAYELFSSTSPRPNRNYDDANLALKIFQGLRPNLDKLTIPQLLKNLIKSCWVSCPEKRPNAKELYKKIQINELLNTEDSDLIIDFTNELEWQKQSETSLHSLQE</sequence>
<dbReference type="SUPFAM" id="SSF56112">
    <property type="entry name" value="Protein kinase-like (PK-like)"/>
    <property type="match status" value="1"/>
</dbReference>